<dbReference type="Pfam" id="PF04082">
    <property type="entry name" value="Fungal_trans"/>
    <property type="match status" value="1"/>
</dbReference>
<evidence type="ECO:0000259" key="4">
    <source>
        <dbReference type="SMART" id="SM00906"/>
    </source>
</evidence>
<dbReference type="InterPro" id="IPR050987">
    <property type="entry name" value="AtrR-like"/>
</dbReference>
<dbReference type="SMART" id="SM00906">
    <property type="entry name" value="Fungal_trans"/>
    <property type="match status" value="1"/>
</dbReference>
<name>A0A8H5R3L3_9HYPO</name>
<organism evidence="5 6">
    <name type="scientific">Fusarium tjaetaba</name>
    <dbReference type="NCBI Taxonomy" id="1567544"/>
    <lineage>
        <taxon>Eukaryota</taxon>
        <taxon>Fungi</taxon>
        <taxon>Dikarya</taxon>
        <taxon>Ascomycota</taxon>
        <taxon>Pezizomycotina</taxon>
        <taxon>Sordariomycetes</taxon>
        <taxon>Hypocreomycetidae</taxon>
        <taxon>Hypocreales</taxon>
        <taxon>Nectriaceae</taxon>
        <taxon>Fusarium</taxon>
        <taxon>Fusarium fujikuroi species complex</taxon>
    </lineage>
</organism>
<gene>
    <name evidence="5" type="ORF">FTJAE_10148</name>
</gene>
<evidence type="ECO:0000313" key="6">
    <source>
        <dbReference type="Proteomes" id="UP000530670"/>
    </source>
</evidence>
<reference evidence="5 6" key="1">
    <citation type="submission" date="2020-05" db="EMBL/GenBank/DDBJ databases">
        <title>Identification and distribution of gene clusters putatively required for synthesis of sphingolipid metabolism inhibitors in phylogenetically diverse species of the filamentous fungus Fusarium.</title>
        <authorList>
            <person name="Kim H.-S."/>
            <person name="Busman M."/>
            <person name="Brown D.W."/>
            <person name="Divon H."/>
            <person name="Uhlig S."/>
            <person name="Proctor R.H."/>
        </authorList>
    </citation>
    <scope>NUCLEOTIDE SEQUENCE [LARGE SCALE GENOMIC DNA]</scope>
    <source>
        <strain evidence="5 6">NRRL 66243</strain>
    </source>
</reference>
<dbReference type="GO" id="GO:0003677">
    <property type="term" value="F:DNA binding"/>
    <property type="evidence" value="ECO:0007669"/>
    <property type="project" value="InterPro"/>
</dbReference>
<accession>A0A8H5R3L3</accession>
<dbReference type="AlphaFoldDB" id="A0A8H5R3L3"/>
<evidence type="ECO:0000256" key="1">
    <source>
        <dbReference type="ARBA" id="ARBA00023242"/>
    </source>
</evidence>
<dbReference type="EMBL" id="JAAQRI010000234">
    <property type="protein sequence ID" value="KAF5624801.1"/>
    <property type="molecule type" value="Genomic_DNA"/>
</dbReference>
<keyword evidence="1" id="KW-0539">Nucleus</keyword>
<comment type="caution">
    <text evidence="5">The sequence shown here is derived from an EMBL/GenBank/DDBJ whole genome shotgun (WGS) entry which is preliminary data.</text>
</comment>
<dbReference type="GeneID" id="59295230"/>
<dbReference type="OrthoDB" id="103819at2759"/>
<dbReference type="InterPro" id="IPR007219">
    <property type="entry name" value="XnlR_reg_dom"/>
</dbReference>
<evidence type="ECO:0000256" key="2">
    <source>
        <dbReference type="SAM" id="MobiDB-lite"/>
    </source>
</evidence>
<evidence type="ECO:0000313" key="5">
    <source>
        <dbReference type="EMBL" id="KAF5624801.1"/>
    </source>
</evidence>
<keyword evidence="3" id="KW-1133">Transmembrane helix</keyword>
<dbReference type="Proteomes" id="UP000530670">
    <property type="component" value="Unassembled WGS sequence"/>
</dbReference>
<feature type="region of interest" description="Disordered" evidence="2">
    <location>
        <begin position="62"/>
        <end position="84"/>
    </location>
</feature>
<dbReference type="GO" id="GO:0006351">
    <property type="term" value="P:DNA-templated transcription"/>
    <property type="evidence" value="ECO:0007669"/>
    <property type="project" value="InterPro"/>
</dbReference>
<keyword evidence="3" id="KW-0812">Transmembrane</keyword>
<feature type="transmembrane region" description="Helical" evidence="3">
    <location>
        <begin position="556"/>
        <end position="579"/>
    </location>
</feature>
<dbReference type="CDD" id="cd12148">
    <property type="entry name" value="fungal_TF_MHR"/>
    <property type="match status" value="1"/>
</dbReference>
<dbReference type="GO" id="GO:0003700">
    <property type="term" value="F:DNA-binding transcription factor activity"/>
    <property type="evidence" value="ECO:0007669"/>
    <property type="project" value="InterPro"/>
</dbReference>
<proteinExistence type="predicted"/>
<feature type="region of interest" description="Disordered" evidence="2">
    <location>
        <begin position="99"/>
        <end position="121"/>
    </location>
</feature>
<dbReference type="PANTHER" id="PTHR46910:SF5">
    <property type="entry name" value="ZN(II)2CYS6 TRANSCRIPTION FACTOR (EUROFUNG)"/>
    <property type="match status" value="1"/>
</dbReference>
<feature type="domain" description="Xylanolytic transcriptional activator regulatory" evidence="4">
    <location>
        <begin position="343"/>
        <end position="411"/>
    </location>
</feature>
<evidence type="ECO:0000256" key="3">
    <source>
        <dbReference type="SAM" id="Phobius"/>
    </source>
</evidence>
<dbReference type="PANTHER" id="PTHR46910">
    <property type="entry name" value="TRANSCRIPTION FACTOR PDR1"/>
    <property type="match status" value="1"/>
</dbReference>
<dbReference type="GO" id="GO:0008270">
    <property type="term" value="F:zinc ion binding"/>
    <property type="evidence" value="ECO:0007669"/>
    <property type="project" value="InterPro"/>
</dbReference>
<keyword evidence="6" id="KW-1185">Reference proteome</keyword>
<keyword evidence="3" id="KW-0472">Membrane</keyword>
<protein>
    <recommendedName>
        <fullName evidence="4">Xylanolytic transcriptional activator regulatory domain-containing protein</fullName>
    </recommendedName>
</protein>
<sequence length="707" mass="78885">MIPPDTPLVLGFTLYSTPTPSQSSIKSLRIITHATDVVFERFDAIGYSRVPIAAQSKKPVAWSDPRKGYGNLNKESSSPHSNRIENRLEGIEQLLRRAFDEEPSSRSVPRPPASLPTDSINVSQDFGDSIINGPSHVESEMALEGSSSMKAATVYASDFFQTVLGQSPAADTNARVKAALSSLKQMIEINSYRYMADRVPPSRRETQNDGLRDLAMPPLQSVLPILRELKETKLATLTVVTLFISKDRLIDCCREVYFAVDNFSLPTFLIANATLRYLFQEKAQATQVPLAREEYRKLSQLCRDNLESAMNKFSVVAPPSLENVEAFLLVAIYAIEVSQPMLAWQLVSGAGGICQTLGWHQLVPNSDSTTDRKTSLFWLTYLLDKGLSLRLGRPAVIHDDEITLPERFDKADVPGGWRDLLTQWIRHSRLVGRAYQDLYSPSALRKSPQERGERAMTLVAALKRIMDDSLMPLGQAHLMKRNTGSFGSAPNRMIKTVLKADEVWYWTTLTFIRRAITSHEGGHGAVSPACLESARMAFEAHGECMRMTDPSSETKALYLLWTIIYTPFVPLIVVFCNVIETSNPGDIRILGEFCESLKPLCDIFEAIQELHDLCQVLYNLAISYVEAKRQSQGGLDKMVEDGFDTQTNGMQGAASFSSNYFDTFSVGSGIPVPQLNDHVAQVRDWISGNMHWMDVSQEDFSEFLAQL</sequence>
<dbReference type="RefSeq" id="XP_037202801.1">
    <property type="nucleotide sequence ID" value="XM_037342960.1"/>
</dbReference>